<keyword evidence="2" id="KW-1185">Reference proteome</keyword>
<dbReference type="AlphaFoldDB" id="A0A7J5D5M1"/>
<dbReference type="InterPro" id="IPR046003">
    <property type="entry name" value="DUF5959"/>
</dbReference>
<sequence>MAEDGAVELIRLADGENGLEVRVLGRTMPGVLTLHDYLDAEIVVTGGFARGHLDVCLAPDDLDSWSQILGELAAGRDAVWMDDGRNPRIRFEPSHQGRAVTFVVTDVAASGTSVRTSVRLAEGWADEHLERLRRVRAAWPQEVMETSPGTYRWRR</sequence>
<dbReference type="Pfam" id="PF19384">
    <property type="entry name" value="DUF5959"/>
    <property type="match status" value="1"/>
</dbReference>
<accession>A0A7J5D5M1</accession>
<name>A0A7J5D5M1_9ACTN</name>
<comment type="caution">
    <text evidence="1">The sequence shown here is derived from an EMBL/GenBank/DDBJ whole genome shotgun (WGS) entry which is preliminary data.</text>
</comment>
<evidence type="ECO:0000313" key="1">
    <source>
        <dbReference type="EMBL" id="KAB1979023.1"/>
    </source>
</evidence>
<protein>
    <submittedName>
        <fullName evidence="1">Uncharacterized protein</fullName>
    </submittedName>
</protein>
<dbReference type="EMBL" id="WBKG01000045">
    <property type="protein sequence ID" value="KAB1979023.1"/>
    <property type="molecule type" value="Genomic_DNA"/>
</dbReference>
<gene>
    <name evidence="1" type="ORF">F8144_37165</name>
</gene>
<reference evidence="1 2" key="1">
    <citation type="submission" date="2019-09" db="EMBL/GenBank/DDBJ databases">
        <title>Isolation and identification of active actinomycetes.</title>
        <authorList>
            <person name="Yu Z."/>
            <person name="Han C."/>
            <person name="Yu B."/>
        </authorList>
    </citation>
    <scope>NUCLEOTIDE SEQUENCE [LARGE SCALE GENOMIC DNA]</scope>
    <source>
        <strain evidence="1 2">NEAU-H2</strain>
    </source>
</reference>
<proteinExistence type="predicted"/>
<dbReference type="RefSeq" id="WP_151473839.1">
    <property type="nucleotide sequence ID" value="NZ_WBKG01000045.1"/>
</dbReference>
<evidence type="ECO:0000313" key="2">
    <source>
        <dbReference type="Proteomes" id="UP000442990"/>
    </source>
</evidence>
<dbReference type="Proteomes" id="UP000442990">
    <property type="component" value="Unassembled WGS sequence"/>
</dbReference>
<organism evidence="1 2">
    <name type="scientific">Streptomyces triticiradicis</name>
    <dbReference type="NCBI Taxonomy" id="2651189"/>
    <lineage>
        <taxon>Bacteria</taxon>
        <taxon>Bacillati</taxon>
        <taxon>Actinomycetota</taxon>
        <taxon>Actinomycetes</taxon>
        <taxon>Kitasatosporales</taxon>
        <taxon>Streptomycetaceae</taxon>
        <taxon>Streptomyces</taxon>
    </lineage>
</organism>